<dbReference type="InterPro" id="IPR055372">
    <property type="entry name" value="CBM96"/>
</dbReference>
<dbReference type="EMBL" id="HBNS01025512">
    <property type="protein sequence ID" value="CAE4617182.1"/>
    <property type="molecule type" value="Transcribed_RNA"/>
</dbReference>
<keyword evidence="3" id="KW-0732">Signal</keyword>
<evidence type="ECO:0000256" key="2">
    <source>
        <dbReference type="ARBA" id="ARBA00022525"/>
    </source>
</evidence>
<dbReference type="GO" id="GO:0005576">
    <property type="term" value="C:extracellular region"/>
    <property type="evidence" value="ECO:0007669"/>
    <property type="project" value="UniProtKB-SubCell"/>
</dbReference>
<name>A0A6V2H560_9STRA</name>
<evidence type="ECO:0000313" key="5">
    <source>
        <dbReference type="EMBL" id="CAE4617182.1"/>
    </source>
</evidence>
<dbReference type="AlphaFoldDB" id="A0A6V2H560"/>
<evidence type="ECO:0000256" key="1">
    <source>
        <dbReference type="ARBA" id="ARBA00004613"/>
    </source>
</evidence>
<comment type="subcellular location">
    <subcellularLocation>
        <location evidence="1">Secreted</location>
    </subcellularLocation>
</comment>
<proteinExistence type="predicted"/>
<organism evidence="5">
    <name type="scientific">Ditylum brightwellii</name>
    <dbReference type="NCBI Taxonomy" id="49249"/>
    <lineage>
        <taxon>Eukaryota</taxon>
        <taxon>Sar</taxon>
        <taxon>Stramenopiles</taxon>
        <taxon>Ochrophyta</taxon>
        <taxon>Bacillariophyta</taxon>
        <taxon>Mediophyceae</taxon>
        <taxon>Lithodesmiophycidae</taxon>
        <taxon>Lithodesmiales</taxon>
        <taxon>Lithodesmiaceae</taxon>
        <taxon>Ditylum</taxon>
    </lineage>
</organism>
<accession>A0A6V2H560</accession>
<evidence type="ECO:0000259" key="4">
    <source>
        <dbReference type="Pfam" id="PF24517"/>
    </source>
</evidence>
<reference evidence="5" key="1">
    <citation type="submission" date="2021-01" db="EMBL/GenBank/DDBJ databases">
        <authorList>
            <person name="Corre E."/>
            <person name="Pelletier E."/>
            <person name="Niang G."/>
            <person name="Scheremetjew M."/>
            <person name="Finn R."/>
            <person name="Kale V."/>
            <person name="Holt S."/>
            <person name="Cochrane G."/>
            <person name="Meng A."/>
            <person name="Brown T."/>
            <person name="Cohen L."/>
        </authorList>
    </citation>
    <scope>NUCLEOTIDE SEQUENCE</scope>
    <source>
        <strain evidence="5">GSO104</strain>
    </source>
</reference>
<evidence type="ECO:0000256" key="3">
    <source>
        <dbReference type="ARBA" id="ARBA00022729"/>
    </source>
</evidence>
<dbReference type="Pfam" id="PF24517">
    <property type="entry name" value="CBM96"/>
    <property type="match status" value="1"/>
</dbReference>
<gene>
    <name evidence="5" type="ORF">DBRI00130_LOCUS20128</name>
</gene>
<feature type="domain" description="Carbohydrate-binding module family 96" evidence="4">
    <location>
        <begin position="2"/>
        <end position="110"/>
    </location>
</feature>
<keyword evidence="2" id="KW-0964">Secreted</keyword>
<protein>
    <recommendedName>
        <fullName evidence="4">Carbohydrate-binding module family 96 domain-containing protein</fullName>
    </recommendedName>
</protein>
<sequence>MNAELYIYVTYVNTDALRTVTVSRYSGIDWDENTLSWKNFDPYKIDRVGETFEIRRSDAGKWKSVSVSDLLLKGGKHLEDVVLVLDVTSGHSERSDFAFGSRESGMSPRLLRGEECYPPSTNVDEEIPVFSTGTMVDIHTLGGDAHPPIIGGEDTHPPLQVETHTPITAGDDENPFFDLP</sequence>